<dbReference type="Gramene" id="GBG84014">
    <property type="protein sequence ID" value="GBG84014"/>
    <property type="gene ID" value="CBR_g37888"/>
</dbReference>
<name>A0A388LNY5_CHABU</name>
<protein>
    <submittedName>
        <fullName evidence="1">Uncharacterized protein</fullName>
    </submittedName>
</protein>
<accession>A0A388LNY5</accession>
<dbReference type="EMBL" id="BFEA01000460">
    <property type="protein sequence ID" value="GBG84014.1"/>
    <property type="molecule type" value="Genomic_DNA"/>
</dbReference>
<evidence type="ECO:0000313" key="1">
    <source>
        <dbReference type="EMBL" id="GBG84014.1"/>
    </source>
</evidence>
<proteinExistence type="predicted"/>
<organism evidence="1 2">
    <name type="scientific">Chara braunii</name>
    <name type="common">Braun's stonewort</name>
    <dbReference type="NCBI Taxonomy" id="69332"/>
    <lineage>
        <taxon>Eukaryota</taxon>
        <taxon>Viridiplantae</taxon>
        <taxon>Streptophyta</taxon>
        <taxon>Charophyceae</taxon>
        <taxon>Charales</taxon>
        <taxon>Characeae</taxon>
        <taxon>Chara</taxon>
    </lineage>
</organism>
<gene>
    <name evidence="1" type="ORF">CBR_g37888</name>
</gene>
<comment type="caution">
    <text evidence="1">The sequence shown here is derived from an EMBL/GenBank/DDBJ whole genome shotgun (WGS) entry which is preliminary data.</text>
</comment>
<evidence type="ECO:0000313" key="2">
    <source>
        <dbReference type="Proteomes" id="UP000265515"/>
    </source>
</evidence>
<dbReference type="AlphaFoldDB" id="A0A388LNY5"/>
<reference evidence="1 2" key="1">
    <citation type="journal article" date="2018" name="Cell">
        <title>The Chara Genome: Secondary Complexity and Implications for Plant Terrestrialization.</title>
        <authorList>
            <person name="Nishiyama T."/>
            <person name="Sakayama H."/>
            <person name="Vries J.D."/>
            <person name="Buschmann H."/>
            <person name="Saint-Marcoux D."/>
            <person name="Ullrich K.K."/>
            <person name="Haas F.B."/>
            <person name="Vanderstraeten L."/>
            <person name="Becker D."/>
            <person name="Lang D."/>
            <person name="Vosolsobe S."/>
            <person name="Rombauts S."/>
            <person name="Wilhelmsson P.K.I."/>
            <person name="Janitza P."/>
            <person name="Kern R."/>
            <person name="Heyl A."/>
            <person name="Rumpler F."/>
            <person name="Villalobos L.I.A.C."/>
            <person name="Clay J.M."/>
            <person name="Skokan R."/>
            <person name="Toyoda A."/>
            <person name="Suzuki Y."/>
            <person name="Kagoshima H."/>
            <person name="Schijlen E."/>
            <person name="Tajeshwar N."/>
            <person name="Catarino B."/>
            <person name="Hetherington A.J."/>
            <person name="Saltykova A."/>
            <person name="Bonnot C."/>
            <person name="Breuninger H."/>
            <person name="Symeonidi A."/>
            <person name="Radhakrishnan G.V."/>
            <person name="Van Nieuwerburgh F."/>
            <person name="Deforce D."/>
            <person name="Chang C."/>
            <person name="Karol K.G."/>
            <person name="Hedrich R."/>
            <person name="Ulvskov P."/>
            <person name="Glockner G."/>
            <person name="Delwiche C.F."/>
            <person name="Petrasek J."/>
            <person name="Van de Peer Y."/>
            <person name="Friml J."/>
            <person name="Beilby M."/>
            <person name="Dolan L."/>
            <person name="Kohara Y."/>
            <person name="Sugano S."/>
            <person name="Fujiyama A."/>
            <person name="Delaux P.-M."/>
            <person name="Quint M."/>
            <person name="TheiBen G."/>
            <person name="Hagemann M."/>
            <person name="Harholt J."/>
            <person name="Dunand C."/>
            <person name="Zachgo S."/>
            <person name="Langdale J."/>
            <person name="Maumus F."/>
            <person name="Straeten D.V.D."/>
            <person name="Gould S.B."/>
            <person name="Rensing S.A."/>
        </authorList>
    </citation>
    <scope>NUCLEOTIDE SEQUENCE [LARGE SCALE GENOMIC DNA]</scope>
    <source>
        <strain evidence="1 2">S276</strain>
    </source>
</reference>
<sequence length="219" mass="23812">MWERRSDKVVVASWTRIAVMVGDQLEAGDESVIDDQVDDICSCSAQLDIEVGIRREVTMDEVEMGCERGGVGTDWVPREWCSNWALRGVEEGGGGWDTPLVAVGMWVVEARVADGPAVEVEIEAVEVGLADGPAVEVEAEEVEVGVGVRRGGQGGRLEPDMEGGFVVVTTWIKGVNVSAMLSIRLERLEMGVAKEDWRARKVSCMDCNMVNREMLVGVS</sequence>
<dbReference type="Proteomes" id="UP000265515">
    <property type="component" value="Unassembled WGS sequence"/>
</dbReference>
<keyword evidence="2" id="KW-1185">Reference proteome</keyword>